<evidence type="ECO:0000313" key="18">
    <source>
        <dbReference type="Proteomes" id="UP000778523"/>
    </source>
</evidence>
<evidence type="ECO:0000256" key="4">
    <source>
        <dbReference type="ARBA" id="ARBA00022618"/>
    </source>
</evidence>
<feature type="transmembrane region" description="Helical" evidence="16">
    <location>
        <begin position="372"/>
        <end position="391"/>
    </location>
</feature>
<dbReference type="Proteomes" id="UP000778523">
    <property type="component" value="Unassembled WGS sequence"/>
</dbReference>
<evidence type="ECO:0000256" key="6">
    <source>
        <dbReference type="ARBA" id="ARBA00022679"/>
    </source>
</evidence>
<comment type="caution">
    <text evidence="17">The sequence shown here is derived from an EMBL/GenBank/DDBJ whole genome shotgun (WGS) entry which is preliminary data.</text>
</comment>
<dbReference type="HAMAP" id="MF_00913">
    <property type="entry name" value="PGT_FtsW_proteobact"/>
    <property type="match status" value="1"/>
</dbReference>
<evidence type="ECO:0000256" key="12">
    <source>
        <dbReference type="ARBA" id="ARBA00023306"/>
    </source>
</evidence>
<evidence type="ECO:0000256" key="16">
    <source>
        <dbReference type="HAMAP-Rule" id="MF_00913"/>
    </source>
</evidence>
<comment type="subcellular location">
    <subcellularLocation>
        <location evidence="16">Cell inner membrane</location>
        <topology evidence="16">Multi-pass membrane protein</topology>
    </subcellularLocation>
    <subcellularLocation>
        <location evidence="1">Cell membrane</location>
        <topology evidence="1">Multi-pass membrane protein</topology>
    </subcellularLocation>
    <text evidence="16">Localizes to the division septum.</text>
</comment>
<keyword evidence="3 16" id="KW-1003">Cell membrane</keyword>
<feature type="transmembrane region" description="Helical" evidence="16">
    <location>
        <begin position="301"/>
        <end position="322"/>
    </location>
</feature>
<reference evidence="17 18" key="1">
    <citation type="submission" date="2020-06" db="EMBL/GenBank/DDBJ databases">
        <title>Draft genome of Uliginosibacterium sp. IMCC34675.</title>
        <authorList>
            <person name="Song J."/>
        </authorList>
    </citation>
    <scope>NUCLEOTIDE SEQUENCE [LARGE SCALE GENOMIC DNA]</scope>
    <source>
        <strain evidence="17 18">IMCC34675</strain>
    </source>
</reference>
<keyword evidence="6 16" id="KW-0808">Transferase</keyword>
<accession>A0ABX2IKL6</accession>
<dbReference type="PANTHER" id="PTHR30474">
    <property type="entry name" value="CELL CYCLE PROTEIN"/>
    <property type="match status" value="1"/>
</dbReference>
<evidence type="ECO:0000256" key="10">
    <source>
        <dbReference type="ARBA" id="ARBA00022989"/>
    </source>
</evidence>
<evidence type="ECO:0000256" key="15">
    <source>
        <dbReference type="ARBA" id="ARBA00049902"/>
    </source>
</evidence>
<protein>
    <recommendedName>
        <fullName evidence="16">Probable peptidoglycan glycosyltransferase FtsW</fullName>
        <shortName evidence="16">PGT</shortName>
        <ecNumber evidence="16">2.4.99.28</ecNumber>
    </recommendedName>
    <alternativeName>
        <fullName evidence="16">Cell division protein FtsW</fullName>
    </alternativeName>
    <alternativeName>
        <fullName evidence="16">Cell wall polymerase</fullName>
    </alternativeName>
    <alternativeName>
        <fullName evidence="16">Peptidoglycan polymerase</fullName>
        <shortName evidence="16">PG polymerase</shortName>
    </alternativeName>
</protein>
<feature type="transmembrane region" description="Helical" evidence="16">
    <location>
        <begin position="72"/>
        <end position="96"/>
    </location>
</feature>
<evidence type="ECO:0000256" key="13">
    <source>
        <dbReference type="ARBA" id="ARBA00023316"/>
    </source>
</evidence>
<dbReference type="NCBIfam" id="TIGR02614">
    <property type="entry name" value="ftsW"/>
    <property type="match status" value="1"/>
</dbReference>
<dbReference type="Pfam" id="PF01098">
    <property type="entry name" value="FTSW_RODA_SPOVE"/>
    <property type="match status" value="1"/>
</dbReference>
<keyword evidence="10 16" id="KW-1133">Transmembrane helix</keyword>
<feature type="transmembrane region" description="Helical" evidence="16">
    <location>
        <begin position="215"/>
        <end position="233"/>
    </location>
</feature>
<feature type="transmembrane region" description="Helical" evidence="16">
    <location>
        <begin position="192"/>
        <end position="208"/>
    </location>
</feature>
<evidence type="ECO:0000256" key="1">
    <source>
        <dbReference type="ARBA" id="ARBA00004651"/>
    </source>
</evidence>
<comment type="catalytic activity">
    <reaction evidence="15 16">
        <text>[GlcNAc-(1-&gt;4)-Mur2Ac(oyl-L-Ala-gamma-D-Glu-L-Lys-D-Ala-D-Ala)](n)-di-trans,octa-cis-undecaprenyl diphosphate + beta-D-GlcNAc-(1-&gt;4)-Mur2Ac(oyl-L-Ala-gamma-D-Glu-L-Lys-D-Ala-D-Ala)-di-trans,octa-cis-undecaprenyl diphosphate = [GlcNAc-(1-&gt;4)-Mur2Ac(oyl-L-Ala-gamma-D-Glu-L-Lys-D-Ala-D-Ala)](n+1)-di-trans,octa-cis-undecaprenyl diphosphate + di-trans,octa-cis-undecaprenyl diphosphate + H(+)</text>
        <dbReference type="Rhea" id="RHEA:23708"/>
        <dbReference type="Rhea" id="RHEA-COMP:9602"/>
        <dbReference type="Rhea" id="RHEA-COMP:9603"/>
        <dbReference type="ChEBI" id="CHEBI:15378"/>
        <dbReference type="ChEBI" id="CHEBI:58405"/>
        <dbReference type="ChEBI" id="CHEBI:60033"/>
        <dbReference type="ChEBI" id="CHEBI:78435"/>
        <dbReference type="EC" id="2.4.99.28"/>
    </reaction>
</comment>
<keyword evidence="9 16" id="KW-0573">Peptidoglycan synthesis</keyword>
<feature type="transmembrane region" description="Helical" evidence="16">
    <location>
        <begin position="36"/>
        <end position="60"/>
    </location>
</feature>
<evidence type="ECO:0000256" key="7">
    <source>
        <dbReference type="ARBA" id="ARBA00022692"/>
    </source>
</evidence>
<evidence type="ECO:0000256" key="2">
    <source>
        <dbReference type="ARBA" id="ARBA00004752"/>
    </source>
</evidence>
<evidence type="ECO:0000256" key="5">
    <source>
        <dbReference type="ARBA" id="ARBA00022676"/>
    </source>
</evidence>
<comment type="similarity">
    <text evidence="14 16">Belongs to the SEDS family. FtsW subfamily.</text>
</comment>
<proteinExistence type="inferred from homology"/>
<keyword evidence="5 16" id="KW-0328">Glycosyltransferase</keyword>
<feature type="transmembrane region" description="Helical" evidence="16">
    <location>
        <begin position="170"/>
        <end position="186"/>
    </location>
</feature>
<keyword evidence="7 16" id="KW-0812">Transmembrane</keyword>
<keyword evidence="12 16" id="KW-0131">Cell cycle</keyword>
<name>A0ABX2IKL6_9RHOO</name>
<dbReference type="InterPro" id="IPR001182">
    <property type="entry name" value="FtsW/RodA"/>
</dbReference>
<keyword evidence="11 16" id="KW-0472">Membrane</keyword>
<feature type="transmembrane region" description="Helical" evidence="16">
    <location>
        <begin position="102"/>
        <end position="122"/>
    </location>
</feature>
<keyword evidence="16" id="KW-0997">Cell inner membrane</keyword>
<comment type="pathway">
    <text evidence="2 16">Cell wall biogenesis; peptidoglycan biosynthesis.</text>
</comment>
<evidence type="ECO:0000256" key="8">
    <source>
        <dbReference type="ARBA" id="ARBA00022960"/>
    </source>
</evidence>
<feature type="transmembrane region" description="Helical" evidence="16">
    <location>
        <begin position="334"/>
        <end position="352"/>
    </location>
</feature>
<evidence type="ECO:0000256" key="3">
    <source>
        <dbReference type="ARBA" id="ARBA00022475"/>
    </source>
</evidence>
<dbReference type="PANTHER" id="PTHR30474:SF2">
    <property type="entry name" value="PEPTIDOGLYCAN GLYCOSYLTRANSFERASE FTSW-RELATED"/>
    <property type="match status" value="1"/>
</dbReference>
<gene>
    <name evidence="16 17" type="primary">ftsW</name>
    <name evidence="17" type="ORF">HJ583_015450</name>
</gene>
<evidence type="ECO:0000256" key="14">
    <source>
        <dbReference type="ARBA" id="ARBA00038053"/>
    </source>
</evidence>
<organism evidence="17 18">
    <name type="scientific">Uliginosibacterium aquaticum</name>
    <dbReference type="NCBI Taxonomy" id="2731212"/>
    <lineage>
        <taxon>Bacteria</taxon>
        <taxon>Pseudomonadati</taxon>
        <taxon>Pseudomonadota</taxon>
        <taxon>Betaproteobacteria</taxon>
        <taxon>Rhodocyclales</taxon>
        <taxon>Zoogloeaceae</taxon>
        <taxon>Uliginosibacterium</taxon>
    </lineage>
</organism>
<keyword evidence="13 16" id="KW-0961">Cell wall biogenesis/degradation</keyword>
<comment type="function">
    <text evidence="16">Peptidoglycan polymerase that is essential for cell division.</text>
</comment>
<dbReference type="EMBL" id="JABCSC020000004">
    <property type="protein sequence ID" value="NSL56428.1"/>
    <property type="molecule type" value="Genomic_DNA"/>
</dbReference>
<dbReference type="InterPro" id="IPR013437">
    <property type="entry name" value="FtsW"/>
</dbReference>
<evidence type="ECO:0000256" key="11">
    <source>
        <dbReference type="ARBA" id="ARBA00023136"/>
    </source>
</evidence>
<keyword evidence="8 16" id="KW-0133">Cell shape</keyword>
<evidence type="ECO:0000256" key="9">
    <source>
        <dbReference type="ARBA" id="ARBA00022984"/>
    </source>
</evidence>
<keyword evidence="4 16" id="KW-0132">Cell division</keyword>
<sequence length="425" mass="46021">MRSMSLRAGFGLFGERGLGENRLGGVVRPAGELDPLLFWSSALLLLFGLVMVYSSSIAFAEGSRLSGHQAHFFLLRHTIFLVMGLVAGAIAFQVPVRSLQKLAPWLAGLGLLGLILVLIPHIGREVNGARRWIPMGFANIQPSELMKLAVALYAADYTARKLPDMKSFKRAFLPMFGMIVMVGALLLREPDFGAFVVISCIAFGILFLGGLNARIFALLLVLALISFVLLIWLSPYRRERLFGFSDPWKDALGSGYQLSHALIAFGRGEWLGVGLGGSVEKLFYLPEAHTDFLLAVIAEELGFAGVLVVITLFAILVQRAFAIARRAHQLEHHFAGLVAQGIGLWIGVQSFINMGVNMGVLPTKGLTLPLMSFGGSGILANCLALAILLRIDWENRQPPRASGLGSFDMAAAHRVASPSREGMAP</sequence>
<keyword evidence="18" id="KW-1185">Reference proteome</keyword>
<dbReference type="EC" id="2.4.99.28" evidence="16"/>
<evidence type="ECO:0000313" key="17">
    <source>
        <dbReference type="EMBL" id="NSL56428.1"/>
    </source>
</evidence>